<evidence type="ECO:0000313" key="2">
    <source>
        <dbReference type="Proteomes" id="UP000314294"/>
    </source>
</evidence>
<evidence type="ECO:0000313" key="1">
    <source>
        <dbReference type="EMBL" id="TNN34298.1"/>
    </source>
</evidence>
<protein>
    <submittedName>
        <fullName evidence="1">Uncharacterized protein</fullName>
    </submittedName>
</protein>
<organism evidence="1 2">
    <name type="scientific">Liparis tanakae</name>
    <name type="common">Tanaka's snailfish</name>
    <dbReference type="NCBI Taxonomy" id="230148"/>
    <lineage>
        <taxon>Eukaryota</taxon>
        <taxon>Metazoa</taxon>
        <taxon>Chordata</taxon>
        <taxon>Craniata</taxon>
        <taxon>Vertebrata</taxon>
        <taxon>Euteleostomi</taxon>
        <taxon>Actinopterygii</taxon>
        <taxon>Neopterygii</taxon>
        <taxon>Teleostei</taxon>
        <taxon>Neoteleostei</taxon>
        <taxon>Acanthomorphata</taxon>
        <taxon>Eupercaria</taxon>
        <taxon>Perciformes</taxon>
        <taxon>Cottioidei</taxon>
        <taxon>Cottales</taxon>
        <taxon>Liparidae</taxon>
        <taxon>Liparis</taxon>
    </lineage>
</organism>
<sequence>MRRLASRQLFALRTFWTRRVKTLLTRGRWPRIKRERTFERFPFSRVSVKHLEATSCRVEETRRKIIAVTLRIHTAAADHLLKTDSFS</sequence>
<proteinExistence type="predicted"/>
<name>A0A4Z2EZT9_9TELE</name>
<dbReference type="AlphaFoldDB" id="A0A4Z2EZT9"/>
<dbReference type="EMBL" id="SRLO01001996">
    <property type="protein sequence ID" value="TNN34298.1"/>
    <property type="molecule type" value="Genomic_DNA"/>
</dbReference>
<reference evidence="1 2" key="1">
    <citation type="submission" date="2019-03" db="EMBL/GenBank/DDBJ databases">
        <title>First draft genome of Liparis tanakae, snailfish: a comprehensive survey of snailfish specific genes.</title>
        <authorList>
            <person name="Kim W."/>
            <person name="Song I."/>
            <person name="Jeong J.-H."/>
            <person name="Kim D."/>
            <person name="Kim S."/>
            <person name="Ryu S."/>
            <person name="Song J.Y."/>
            <person name="Lee S.K."/>
        </authorList>
    </citation>
    <scope>NUCLEOTIDE SEQUENCE [LARGE SCALE GENOMIC DNA]</scope>
    <source>
        <tissue evidence="1">Muscle</tissue>
    </source>
</reference>
<accession>A0A4Z2EZT9</accession>
<dbReference type="Proteomes" id="UP000314294">
    <property type="component" value="Unassembled WGS sequence"/>
</dbReference>
<keyword evidence="2" id="KW-1185">Reference proteome</keyword>
<comment type="caution">
    <text evidence="1">The sequence shown here is derived from an EMBL/GenBank/DDBJ whole genome shotgun (WGS) entry which is preliminary data.</text>
</comment>
<gene>
    <name evidence="1" type="ORF">EYF80_055541</name>
</gene>